<dbReference type="GO" id="GO:1900376">
    <property type="term" value="P:regulation of secondary metabolite biosynthetic process"/>
    <property type="evidence" value="ECO:0007669"/>
    <property type="project" value="TreeGrafter"/>
</dbReference>
<dbReference type="Proteomes" id="UP000305881">
    <property type="component" value="Chromosome"/>
</dbReference>
<comment type="cofactor">
    <cofactor evidence="7">
        <name>Zn(2+)</name>
        <dbReference type="ChEBI" id="CHEBI:29105"/>
    </cofactor>
    <text evidence="7">Binds 1 zinc ion per subunit.</text>
</comment>
<keyword evidence="10" id="KW-1185">Reference proteome</keyword>
<feature type="binding site" evidence="7">
    <location>
        <position position="162"/>
    </location>
    <ligand>
        <name>Zn(2+)</name>
        <dbReference type="ChEBI" id="CHEBI:29105"/>
    </ligand>
</feature>
<keyword evidence="3 7" id="KW-0862">Zinc</keyword>
<dbReference type="GO" id="GO:0008270">
    <property type="term" value="F:zinc ion binding"/>
    <property type="evidence" value="ECO:0007669"/>
    <property type="project" value="TreeGrafter"/>
</dbReference>
<proteinExistence type="inferred from homology"/>
<evidence type="ECO:0000313" key="10">
    <source>
        <dbReference type="Proteomes" id="UP000305881"/>
    </source>
</evidence>
<dbReference type="RefSeq" id="WP_017839624.1">
    <property type="nucleotide sequence ID" value="NZ_CP035467.1"/>
</dbReference>
<sequence length="167" mass="18804">MSQTGDSKQACAETFNHDHKICKQEALKKAEKLCLERGAQLTPIRHKVLELIWDSHEAVKAYDLLDRIKPFNDSAKPATVYRALDFLIEQKLIHRVESMNAFIGCNHVEGKHDLLLLICEGCRQIEERPATPVMDSLADELEQAGFTARRKTLEIHGICKHCADGAA</sequence>
<protein>
    <submittedName>
        <fullName evidence="9">Transcriptional repressor</fullName>
    </submittedName>
</protein>
<dbReference type="InterPro" id="IPR043135">
    <property type="entry name" value="Fur_C"/>
</dbReference>
<dbReference type="InterPro" id="IPR036388">
    <property type="entry name" value="WH-like_DNA-bd_sf"/>
</dbReference>
<keyword evidence="2" id="KW-0678">Repressor</keyword>
<evidence type="ECO:0000256" key="1">
    <source>
        <dbReference type="ARBA" id="ARBA00007957"/>
    </source>
</evidence>
<gene>
    <name evidence="9" type="ORF">EQU24_10080</name>
</gene>
<evidence type="ECO:0000313" key="9">
    <source>
        <dbReference type="EMBL" id="QCW82541.1"/>
    </source>
</evidence>
<dbReference type="OrthoDB" id="9801127at2"/>
<dbReference type="InterPro" id="IPR036390">
    <property type="entry name" value="WH_DNA-bd_sf"/>
</dbReference>
<dbReference type="Pfam" id="PF01475">
    <property type="entry name" value="FUR"/>
    <property type="match status" value="1"/>
</dbReference>
<dbReference type="Gene3D" id="3.30.1490.190">
    <property type="match status" value="1"/>
</dbReference>
<evidence type="ECO:0000256" key="3">
    <source>
        <dbReference type="ARBA" id="ARBA00022833"/>
    </source>
</evidence>
<dbReference type="Gene3D" id="1.10.10.10">
    <property type="entry name" value="Winged helix-like DNA-binding domain superfamily/Winged helix DNA-binding domain"/>
    <property type="match status" value="1"/>
</dbReference>
<dbReference type="STRING" id="675511.GCA_000341735_01025"/>
<feature type="binding site" evidence="8">
    <location>
        <position position="113"/>
    </location>
    <ligand>
        <name>Fe cation</name>
        <dbReference type="ChEBI" id="CHEBI:24875"/>
    </ligand>
</feature>
<name>A0A4P9UQJ3_METBY</name>
<comment type="similarity">
    <text evidence="1">Belongs to the Fur family.</text>
</comment>
<dbReference type="AlphaFoldDB" id="A0A4P9UQJ3"/>
<dbReference type="PANTHER" id="PTHR33202:SF6">
    <property type="entry name" value="ZINC UPTAKE REGULATION PROTEIN"/>
    <property type="match status" value="1"/>
</dbReference>
<evidence type="ECO:0000256" key="6">
    <source>
        <dbReference type="ARBA" id="ARBA00023163"/>
    </source>
</evidence>
<feature type="binding site" evidence="7">
    <location>
        <position position="159"/>
    </location>
    <ligand>
        <name>Zn(2+)</name>
        <dbReference type="ChEBI" id="CHEBI:29105"/>
    </ligand>
</feature>
<keyword evidence="8" id="KW-0408">Iron</keyword>
<dbReference type="GO" id="GO:0045892">
    <property type="term" value="P:negative regulation of DNA-templated transcription"/>
    <property type="evidence" value="ECO:0007669"/>
    <property type="project" value="TreeGrafter"/>
</dbReference>
<keyword evidence="6" id="KW-0804">Transcription</keyword>
<feature type="binding site" evidence="7">
    <location>
        <position position="122"/>
    </location>
    <ligand>
        <name>Zn(2+)</name>
        <dbReference type="ChEBI" id="CHEBI:29105"/>
    </ligand>
</feature>
<feature type="binding site" evidence="7">
    <location>
        <position position="119"/>
    </location>
    <ligand>
        <name>Zn(2+)</name>
        <dbReference type="ChEBI" id="CHEBI:29105"/>
    </ligand>
</feature>
<keyword evidence="5" id="KW-0238">DNA-binding</keyword>
<dbReference type="GO" id="GO:0003700">
    <property type="term" value="F:DNA-binding transcription factor activity"/>
    <property type="evidence" value="ECO:0007669"/>
    <property type="project" value="InterPro"/>
</dbReference>
<dbReference type="EMBL" id="CP035467">
    <property type="protein sequence ID" value="QCW82541.1"/>
    <property type="molecule type" value="Genomic_DNA"/>
</dbReference>
<dbReference type="SUPFAM" id="SSF46785">
    <property type="entry name" value="Winged helix' DNA-binding domain"/>
    <property type="match status" value="1"/>
</dbReference>
<dbReference type="PANTHER" id="PTHR33202">
    <property type="entry name" value="ZINC UPTAKE REGULATION PROTEIN"/>
    <property type="match status" value="1"/>
</dbReference>
<dbReference type="KEGG" id="mbur:EQU24_10080"/>
<comment type="cofactor">
    <cofactor evidence="8">
        <name>Mn(2+)</name>
        <dbReference type="ChEBI" id="CHEBI:29035"/>
    </cofactor>
    <cofactor evidence="8">
        <name>Fe(2+)</name>
        <dbReference type="ChEBI" id="CHEBI:29033"/>
    </cofactor>
    <text evidence="8">Binds 1 Mn(2+) or Fe(2+) ion per subunit.</text>
</comment>
<evidence type="ECO:0000256" key="8">
    <source>
        <dbReference type="PIRSR" id="PIRSR602481-2"/>
    </source>
</evidence>
<keyword evidence="7" id="KW-0479">Metal-binding</keyword>
<dbReference type="GO" id="GO:0005829">
    <property type="term" value="C:cytosol"/>
    <property type="evidence" value="ECO:0007669"/>
    <property type="project" value="TreeGrafter"/>
</dbReference>
<accession>A0A4P9UQJ3</accession>
<evidence type="ECO:0000256" key="4">
    <source>
        <dbReference type="ARBA" id="ARBA00023015"/>
    </source>
</evidence>
<dbReference type="InterPro" id="IPR002481">
    <property type="entry name" value="FUR"/>
</dbReference>
<dbReference type="GO" id="GO:0000976">
    <property type="term" value="F:transcription cis-regulatory region binding"/>
    <property type="evidence" value="ECO:0007669"/>
    <property type="project" value="TreeGrafter"/>
</dbReference>
<keyword evidence="4" id="KW-0805">Transcription regulation</keyword>
<evidence type="ECO:0000256" key="7">
    <source>
        <dbReference type="PIRSR" id="PIRSR602481-1"/>
    </source>
</evidence>
<organism evidence="9 10">
    <name type="scientific">Methylotuvimicrobium buryatense</name>
    <name type="common">Methylomicrobium buryatense</name>
    <dbReference type="NCBI Taxonomy" id="95641"/>
    <lineage>
        <taxon>Bacteria</taxon>
        <taxon>Pseudomonadati</taxon>
        <taxon>Pseudomonadota</taxon>
        <taxon>Gammaproteobacteria</taxon>
        <taxon>Methylococcales</taxon>
        <taxon>Methylococcaceae</taxon>
        <taxon>Methylotuvimicrobium</taxon>
    </lineage>
</organism>
<reference evidence="10" key="1">
    <citation type="journal article" date="2019" name="J. Bacteriol.">
        <title>A Mutagenic Screen Identifies a TonB-Dependent Receptor Required for the Lanthanide Metal Switch in the Type I Methanotroph 'Methylotuvimicrobium buryatense' 5GB1C.</title>
        <authorList>
            <person name="Groom J.D."/>
            <person name="Ford S.M."/>
            <person name="Pesesky M.W."/>
            <person name="Lidstrom M.E."/>
        </authorList>
    </citation>
    <scope>NUCLEOTIDE SEQUENCE [LARGE SCALE GENOMIC DNA]</scope>
    <source>
        <strain evidence="10">5GB1C</strain>
    </source>
</reference>
<evidence type="ECO:0000256" key="2">
    <source>
        <dbReference type="ARBA" id="ARBA00022491"/>
    </source>
</evidence>
<evidence type="ECO:0000256" key="5">
    <source>
        <dbReference type="ARBA" id="ARBA00023125"/>
    </source>
</evidence>